<evidence type="ECO:0000256" key="3">
    <source>
        <dbReference type="ARBA" id="ARBA00007837"/>
    </source>
</evidence>
<dbReference type="GO" id="GO:0016301">
    <property type="term" value="F:kinase activity"/>
    <property type="evidence" value="ECO:0007669"/>
    <property type="project" value="UniProtKB-UniRule"/>
</dbReference>
<evidence type="ECO:0000256" key="15">
    <source>
        <dbReference type="PIRSR" id="PIRSR000853-3"/>
    </source>
</evidence>
<dbReference type="PANTHER" id="PTHR22931:SF9">
    <property type="entry name" value="PYRUVATE, PHOSPHATE DIKINASE 1, CHLOROPLASTIC"/>
    <property type="match status" value="1"/>
</dbReference>
<dbReference type="GO" id="GO:0050242">
    <property type="term" value="F:pyruvate, phosphate dikinase activity"/>
    <property type="evidence" value="ECO:0007669"/>
    <property type="project" value="UniProtKB-UniRule"/>
</dbReference>
<comment type="function">
    <text evidence="2">Catalyzes the reversible phosphorylation of pyruvate and phosphate.</text>
</comment>
<dbReference type="Proteomes" id="UP000473278">
    <property type="component" value="Unassembled WGS sequence"/>
</dbReference>
<dbReference type="InterPro" id="IPR013815">
    <property type="entry name" value="ATP_grasp_subdomain_1"/>
</dbReference>
<proteinExistence type="inferred from homology"/>
<dbReference type="InterPro" id="IPR018274">
    <property type="entry name" value="PEP_util_AS"/>
</dbReference>
<dbReference type="SUPFAM" id="SSF56059">
    <property type="entry name" value="Glutathione synthetase ATP-binding domain-like"/>
    <property type="match status" value="1"/>
</dbReference>
<dbReference type="Gene3D" id="1.20.80.30">
    <property type="match status" value="1"/>
</dbReference>
<feature type="binding site" evidence="14">
    <location>
        <position position="774"/>
    </location>
    <ligand>
        <name>substrate</name>
    </ligand>
</feature>
<dbReference type="InterPro" id="IPR008279">
    <property type="entry name" value="PEP-util_enz_mobile_dom"/>
</dbReference>
<keyword evidence="11 15" id="KW-0460">Magnesium</keyword>
<dbReference type="NCBIfam" id="TIGR01828">
    <property type="entry name" value="pyru_phos_dikin"/>
    <property type="match status" value="1"/>
</dbReference>
<dbReference type="PROSITE" id="PS00370">
    <property type="entry name" value="PEP_ENZYMES_PHOS_SITE"/>
    <property type="match status" value="1"/>
</dbReference>
<dbReference type="NCBIfam" id="NF004531">
    <property type="entry name" value="PRK05878.1"/>
    <property type="match status" value="1"/>
</dbReference>
<evidence type="ECO:0000256" key="13">
    <source>
        <dbReference type="PIRSR" id="PIRSR000853-1"/>
    </source>
</evidence>
<comment type="catalytic activity">
    <reaction evidence="12">
        <text>pyruvate + phosphate + ATP = phosphoenolpyruvate + AMP + diphosphate + H(+)</text>
        <dbReference type="Rhea" id="RHEA:10756"/>
        <dbReference type="ChEBI" id="CHEBI:15361"/>
        <dbReference type="ChEBI" id="CHEBI:15378"/>
        <dbReference type="ChEBI" id="CHEBI:30616"/>
        <dbReference type="ChEBI" id="CHEBI:33019"/>
        <dbReference type="ChEBI" id="CHEBI:43474"/>
        <dbReference type="ChEBI" id="CHEBI:58702"/>
        <dbReference type="ChEBI" id="CHEBI:456215"/>
        <dbReference type="EC" id="2.7.9.1"/>
    </reaction>
</comment>
<keyword evidence="7 15" id="KW-0479">Metal-binding</keyword>
<feature type="binding site" evidence="14">
    <location>
        <position position="772"/>
    </location>
    <ligand>
        <name>substrate</name>
    </ligand>
</feature>
<dbReference type="GO" id="GO:0005524">
    <property type="term" value="F:ATP binding"/>
    <property type="evidence" value="ECO:0007669"/>
    <property type="project" value="UniProtKB-UniRule"/>
</dbReference>
<evidence type="ECO:0000259" key="19">
    <source>
        <dbReference type="Pfam" id="PF02896"/>
    </source>
</evidence>
<keyword evidence="9 20" id="KW-0418">Kinase</keyword>
<feature type="domain" description="Pyruvate phosphate dikinase AMP/ATP-binding" evidence="18">
    <location>
        <begin position="307"/>
        <end position="361"/>
    </location>
</feature>
<name>A0A6M1T097_9BACT</name>
<dbReference type="EC" id="2.7.9.1" evidence="4 12"/>
<feature type="binding site" evidence="14">
    <location>
        <position position="771"/>
    </location>
    <ligand>
        <name>substrate</name>
    </ligand>
</feature>
<keyword evidence="8" id="KW-0547">Nucleotide-binding</keyword>
<feature type="active site" description="Tele-phosphohistidine intermediate" evidence="13">
    <location>
        <position position="461"/>
    </location>
</feature>
<dbReference type="InterPro" id="IPR036637">
    <property type="entry name" value="Phosphohistidine_dom_sf"/>
</dbReference>
<dbReference type="RefSeq" id="WP_165143008.1">
    <property type="nucleotide sequence ID" value="NZ_JAALLT010000004.1"/>
</dbReference>
<evidence type="ECO:0000256" key="10">
    <source>
        <dbReference type="ARBA" id="ARBA00022840"/>
    </source>
</evidence>
<evidence type="ECO:0000256" key="2">
    <source>
        <dbReference type="ARBA" id="ARBA00003144"/>
    </source>
</evidence>
<dbReference type="InterPro" id="IPR015813">
    <property type="entry name" value="Pyrv/PenolPyrv_kinase-like_dom"/>
</dbReference>
<dbReference type="InterPro" id="IPR023151">
    <property type="entry name" value="PEP_util_CS"/>
</dbReference>
<evidence type="ECO:0000256" key="14">
    <source>
        <dbReference type="PIRSR" id="PIRSR000853-2"/>
    </source>
</evidence>
<dbReference type="PIRSF" id="PIRSF000853">
    <property type="entry name" value="PPDK"/>
    <property type="match status" value="1"/>
</dbReference>
<dbReference type="PROSITE" id="PS00742">
    <property type="entry name" value="PEP_ENZYMES_2"/>
    <property type="match status" value="1"/>
</dbReference>
<dbReference type="Gene3D" id="3.20.20.60">
    <property type="entry name" value="Phosphoenolpyruvate-binding domains"/>
    <property type="match status" value="1"/>
</dbReference>
<dbReference type="SUPFAM" id="SSF51621">
    <property type="entry name" value="Phosphoenolpyruvate/pyruvate domain"/>
    <property type="match status" value="1"/>
</dbReference>
<feature type="binding site" evidence="15">
    <location>
        <position position="774"/>
    </location>
    <ligand>
        <name>Mg(2+)</name>
        <dbReference type="ChEBI" id="CHEBI:18420"/>
    </ligand>
</feature>
<feature type="active site" description="Proton donor" evidence="13">
    <location>
        <position position="836"/>
    </location>
</feature>
<dbReference type="Pfam" id="PF00391">
    <property type="entry name" value="PEP-utilizers"/>
    <property type="match status" value="1"/>
</dbReference>
<dbReference type="SUPFAM" id="SSF52009">
    <property type="entry name" value="Phosphohistidine domain"/>
    <property type="match status" value="1"/>
</dbReference>
<keyword evidence="20" id="KW-0670">Pyruvate</keyword>
<dbReference type="PANTHER" id="PTHR22931">
    <property type="entry name" value="PHOSPHOENOLPYRUVATE DIKINASE-RELATED"/>
    <property type="match status" value="1"/>
</dbReference>
<dbReference type="EMBL" id="JAALLT010000004">
    <property type="protein sequence ID" value="NGP77526.1"/>
    <property type="molecule type" value="Genomic_DNA"/>
</dbReference>
<evidence type="ECO:0000259" key="18">
    <source>
        <dbReference type="Pfam" id="PF01326"/>
    </source>
</evidence>
<keyword evidence="21" id="KW-1185">Reference proteome</keyword>
<dbReference type="InterPro" id="IPR002192">
    <property type="entry name" value="PPDK_AMP/ATP-bd"/>
</dbReference>
<evidence type="ECO:0000313" key="21">
    <source>
        <dbReference type="Proteomes" id="UP000473278"/>
    </source>
</evidence>
<keyword evidence="16" id="KW-0175">Coiled coil</keyword>
<comment type="similarity">
    <text evidence="3 12">Belongs to the PEP-utilizing enzyme family.</text>
</comment>
<dbReference type="InterPro" id="IPR000121">
    <property type="entry name" value="PEP_util_C"/>
</dbReference>
<feature type="coiled-coil region" evidence="16">
    <location>
        <begin position="296"/>
        <end position="327"/>
    </location>
</feature>
<evidence type="ECO:0000259" key="17">
    <source>
        <dbReference type="Pfam" id="PF00391"/>
    </source>
</evidence>
<dbReference type="Gene3D" id="3.50.30.10">
    <property type="entry name" value="Phosphohistidine domain"/>
    <property type="match status" value="1"/>
</dbReference>
<feature type="binding site" evidence="14">
    <location>
        <position position="773"/>
    </location>
    <ligand>
        <name>substrate</name>
    </ligand>
</feature>
<dbReference type="Gene3D" id="1.10.189.10">
    <property type="entry name" value="Pyruvate Phosphate Dikinase, domain 2"/>
    <property type="match status" value="1"/>
</dbReference>
<evidence type="ECO:0000256" key="12">
    <source>
        <dbReference type="PIRNR" id="PIRNR000853"/>
    </source>
</evidence>
<evidence type="ECO:0000256" key="8">
    <source>
        <dbReference type="ARBA" id="ARBA00022741"/>
    </source>
</evidence>
<feature type="binding site" evidence="14">
    <location>
        <position position="623"/>
    </location>
    <ligand>
        <name>substrate</name>
    </ligand>
</feature>
<dbReference type="Pfam" id="PF02896">
    <property type="entry name" value="PEP-utilizers_C"/>
    <property type="match status" value="1"/>
</dbReference>
<protein>
    <recommendedName>
        <fullName evidence="5 12">Pyruvate, phosphate dikinase</fullName>
        <ecNumber evidence="4 12">2.7.9.1</ecNumber>
    </recommendedName>
</protein>
<organism evidence="20 21">
    <name type="scientific">Halalkalibaculum roseum</name>
    <dbReference type="NCBI Taxonomy" id="2709311"/>
    <lineage>
        <taxon>Bacteria</taxon>
        <taxon>Pseudomonadati</taxon>
        <taxon>Balneolota</taxon>
        <taxon>Balneolia</taxon>
        <taxon>Balneolales</taxon>
        <taxon>Balneolaceae</taxon>
        <taxon>Halalkalibaculum</taxon>
    </lineage>
</organism>
<feature type="binding site" evidence="14">
    <location>
        <position position="750"/>
    </location>
    <ligand>
        <name>substrate</name>
    </ligand>
</feature>
<evidence type="ECO:0000256" key="9">
    <source>
        <dbReference type="ARBA" id="ARBA00022777"/>
    </source>
</evidence>
<comment type="cofactor">
    <cofactor evidence="1 12 15">
        <name>Mg(2+)</name>
        <dbReference type="ChEBI" id="CHEBI:18420"/>
    </cofactor>
</comment>
<feature type="domain" description="PEP-utilising enzyme mobile" evidence="17">
    <location>
        <begin position="428"/>
        <end position="509"/>
    </location>
</feature>
<accession>A0A6M1T097</accession>
<reference evidence="20 21" key="1">
    <citation type="submission" date="2020-02" db="EMBL/GenBank/DDBJ databases">
        <title>Balneolaceae bacterium YR4-1, complete genome.</title>
        <authorList>
            <person name="Li Y."/>
            <person name="Wu S."/>
        </authorList>
    </citation>
    <scope>NUCLEOTIDE SEQUENCE [LARGE SCALE GENOMIC DNA]</scope>
    <source>
        <strain evidence="20 21">YR4-1</strain>
    </source>
</reference>
<keyword evidence="6 20" id="KW-0808">Transferase</keyword>
<evidence type="ECO:0000256" key="5">
    <source>
        <dbReference type="ARBA" id="ARBA00020138"/>
    </source>
</evidence>
<comment type="caution">
    <text evidence="20">The sequence shown here is derived from an EMBL/GenBank/DDBJ whole genome shotgun (WGS) entry which is preliminary data.</text>
</comment>
<dbReference type="AlphaFoldDB" id="A0A6M1T097"/>
<feature type="domain" description="Pyruvate phosphate dikinase AMP/ATP-binding" evidence="18">
    <location>
        <begin position="23"/>
        <end position="59"/>
    </location>
</feature>
<dbReference type="Gene3D" id="3.30.1490.20">
    <property type="entry name" value="ATP-grasp fold, A domain"/>
    <property type="match status" value="1"/>
</dbReference>
<feature type="binding site" evidence="14">
    <location>
        <position position="567"/>
    </location>
    <ligand>
        <name>substrate</name>
    </ligand>
</feature>
<evidence type="ECO:0000256" key="16">
    <source>
        <dbReference type="SAM" id="Coils"/>
    </source>
</evidence>
<keyword evidence="10" id="KW-0067">ATP-binding</keyword>
<evidence type="ECO:0000256" key="4">
    <source>
        <dbReference type="ARBA" id="ARBA00011994"/>
    </source>
</evidence>
<gene>
    <name evidence="20" type="ORF">G3570_12835</name>
</gene>
<dbReference type="InterPro" id="IPR040442">
    <property type="entry name" value="Pyrv_kinase-like_dom_sf"/>
</dbReference>
<dbReference type="InterPro" id="IPR010121">
    <property type="entry name" value="Pyruvate_phosphate_dikinase"/>
</dbReference>
<evidence type="ECO:0000313" key="20">
    <source>
        <dbReference type="EMBL" id="NGP77526.1"/>
    </source>
</evidence>
<evidence type="ECO:0000256" key="11">
    <source>
        <dbReference type="ARBA" id="ARBA00022842"/>
    </source>
</evidence>
<sequence length="889" mass="98324">MDSKKYVYTFGGGSAEGDKSMKDLLGGKGANLAEMSSIGLPIPPGFTLSAEVCKFYNENDEAWPEGVEAQLQEGVAKLEKLMGLKFGDSEDPLLVSVRSGAAKSMPGMMDTVLNLGLNDRSVQGLANKTDNTRFAFDCYRRFIDMFGNVVMGIDHEEFEEVLQKLKDEEGVELDTELGVKELKELVDRYKAVYRKSTGYMFPQDPNEQLHHAINAVFGSWSSKRAKTYRKINRITGLLGTAVNVQAMVYGNMGEDCATGVCFTRNPADGTNELYGEFLVNAQGEDVVAGIRTPRNIDELKDDMPKSYEELVEMTEKLEQHYQDMQDIEFTIQQGELFILQTRNGKRTGVAAVKIAVDMVDEGLISQKGAVQKLVEPGHLDQLLHPQLNQSDISEDEIIGKGLPASPGAAVGKVVFNSDKAEEEHGKGEAVILVRIETSPEDVGGMSAAEGILTSRGGMTSHAAVVARGWGKPCVAGCDDIVINYESQSFTNGEVTVKAGDWISIDGARGIVIKGKKPVEEPSFGENYHTFMNWVDEIRDMAVRTNADAPEDAKRAREFGAQGIGLARTEHMFFGEERIKAMRKMIISETESERREALVSLLPYQKQDFIDIFDAMEGLPVTVRLLDPPLHEFLPDEEEEIESLAKELKIPLRDLKRKIRLLKEFNPMLGHRGCRLGITYPEITEMQSRAILEAAVHLKKQGKTVLPEIMIPLVGTSEEFIHQHEVVDHVAAEVFKEAGESVEYKVGTMIEIPRAAIVADKIAEEAEFFSFGTNDLTQMTYGYSRDDAGKFLEIYMQEGILKDDPFQILDEEGVGSLVKMATEKGRKARKDLKVGICGEHGGDPSSVRFCYNLGLNYVSCSPYRVPVARLAAAQAKLTASKYEEPERVVA</sequence>
<feature type="binding site" evidence="15">
    <location>
        <position position="750"/>
    </location>
    <ligand>
        <name>Mg(2+)</name>
        <dbReference type="ChEBI" id="CHEBI:18420"/>
    </ligand>
</feature>
<dbReference type="Pfam" id="PF01326">
    <property type="entry name" value="PPDK_N"/>
    <property type="match status" value="3"/>
</dbReference>
<feature type="domain" description="Pyruvate phosphate dikinase AMP/ATP-binding" evidence="18">
    <location>
        <begin position="68"/>
        <end position="297"/>
    </location>
</feature>
<feature type="domain" description="PEP-utilising enzyme C-terminal" evidence="19">
    <location>
        <begin position="527"/>
        <end position="875"/>
    </location>
</feature>
<evidence type="ECO:0000256" key="6">
    <source>
        <dbReference type="ARBA" id="ARBA00022679"/>
    </source>
</evidence>
<evidence type="ECO:0000256" key="7">
    <source>
        <dbReference type="ARBA" id="ARBA00022723"/>
    </source>
</evidence>
<evidence type="ECO:0000256" key="1">
    <source>
        <dbReference type="ARBA" id="ARBA00001946"/>
    </source>
</evidence>
<dbReference type="GO" id="GO:0046872">
    <property type="term" value="F:metal ion binding"/>
    <property type="evidence" value="ECO:0007669"/>
    <property type="project" value="UniProtKB-UniRule"/>
</dbReference>
<dbReference type="Gene3D" id="3.30.470.20">
    <property type="entry name" value="ATP-grasp fold, B domain"/>
    <property type="match status" value="1"/>
</dbReference>